<feature type="transmembrane region" description="Helical" evidence="1">
    <location>
        <begin position="93"/>
        <end position="112"/>
    </location>
</feature>
<dbReference type="AlphaFoldDB" id="A0A366M478"/>
<keyword evidence="1" id="KW-0812">Transmembrane</keyword>
<evidence type="ECO:0000313" key="3">
    <source>
        <dbReference type="Proteomes" id="UP000253303"/>
    </source>
</evidence>
<feature type="transmembrane region" description="Helical" evidence="1">
    <location>
        <begin position="12"/>
        <end position="34"/>
    </location>
</feature>
<name>A0A366M478_9ACTN</name>
<organism evidence="2 3">
    <name type="scientific">Spongiactinospora rosea</name>
    <dbReference type="NCBI Taxonomy" id="2248750"/>
    <lineage>
        <taxon>Bacteria</taxon>
        <taxon>Bacillati</taxon>
        <taxon>Actinomycetota</taxon>
        <taxon>Actinomycetes</taxon>
        <taxon>Streptosporangiales</taxon>
        <taxon>Streptosporangiaceae</taxon>
        <taxon>Spongiactinospora</taxon>
    </lineage>
</organism>
<comment type="caution">
    <text evidence="2">The sequence shown here is derived from an EMBL/GenBank/DDBJ whole genome shotgun (WGS) entry which is preliminary data.</text>
</comment>
<protein>
    <submittedName>
        <fullName evidence="2">Uncharacterized protein</fullName>
    </submittedName>
</protein>
<dbReference type="RefSeq" id="WP_113980004.1">
    <property type="nucleotide sequence ID" value="NZ_QMEY01000002.1"/>
</dbReference>
<feature type="transmembrane region" description="Helical" evidence="1">
    <location>
        <begin position="40"/>
        <end position="56"/>
    </location>
</feature>
<evidence type="ECO:0000256" key="1">
    <source>
        <dbReference type="SAM" id="Phobius"/>
    </source>
</evidence>
<keyword evidence="3" id="KW-1185">Reference proteome</keyword>
<dbReference type="Proteomes" id="UP000253303">
    <property type="component" value="Unassembled WGS sequence"/>
</dbReference>
<accession>A0A366M478</accession>
<dbReference type="EMBL" id="QMEY01000002">
    <property type="protein sequence ID" value="RBQ21048.1"/>
    <property type="molecule type" value="Genomic_DNA"/>
</dbReference>
<sequence length="115" mass="11461">MFLHVTDRPRPSGLLIGFGFAAAAVACLVAAALVPAGEPGARLVLVAVLVGGYAAAAADVPAALCTGLFAWLFVTGFLVNHAGHLVFSGVADLARLGVLVAAAAAGWVFGVLRAH</sequence>
<gene>
    <name evidence="2" type="ORF">DP939_08320</name>
</gene>
<reference evidence="2 3" key="1">
    <citation type="submission" date="2018-06" db="EMBL/GenBank/DDBJ databases">
        <title>Sphaerisporangium craniellae sp. nov., isolated from a marine sponge in the South China Sea.</title>
        <authorList>
            <person name="Li L."/>
        </authorList>
    </citation>
    <scope>NUCLEOTIDE SEQUENCE [LARGE SCALE GENOMIC DNA]</scope>
    <source>
        <strain evidence="2 3">LHW63015</strain>
    </source>
</reference>
<keyword evidence="1" id="KW-1133">Transmembrane helix</keyword>
<keyword evidence="1" id="KW-0472">Membrane</keyword>
<proteinExistence type="predicted"/>
<evidence type="ECO:0000313" key="2">
    <source>
        <dbReference type="EMBL" id="RBQ21048.1"/>
    </source>
</evidence>